<dbReference type="PANTHER" id="PTHR23305">
    <property type="entry name" value="OBG GTPASE FAMILY"/>
    <property type="match status" value="1"/>
</dbReference>
<dbReference type="InterPro" id="IPR031167">
    <property type="entry name" value="G_OBG"/>
</dbReference>
<proteinExistence type="predicted"/>
<dbReference type="SUPFAM" id="SSF81271">
    <property type="entry name" value="TGS-like"/>
    <property type="match status" value="1"/>
</dbReference>
<dbReference type="SUPFAM" id="SSF52540">
    <property type="entry name" value="P-loop containing nucleoside triphosphate hydrolases"/>
    <property type="match status" value="1"/>
</dbReference>
<feature type="domain" description="OBG-type G" evidence="6">
    <location>
        <begin position="1"/>
        <end position="138"/>
    </location>
</feature>
<keyword evidence="2" id="KW-0479">Metal-binding</keyword>
<evidence type="ECO:0000256" key="4">
    <source>
        <dbReference type="ARBA" id="ARBA00022840"/>
    </source>
</evidence>
<dbReference type="Gene3D" id="3.10.20.30">
    <property type="match status" value="1"/>
</dbReference>
<keyword evidence="3" id="KW-0547">Nucleotide-binding</keyword>
<dbReference type="WBParaSite" id="ECPE_0001228601-mRNA-1">
    <property type="protein sequence ID" value="ECPE_0001228601-mRNA-1"/>
    <property type="gene ID" value="ECPE_0001228601"/>
</dbReference>
<evidence type="ECO:0000256" key="3">
    <source>
        <dbReference type="ARBA" id="ARBA00022741"/>
    </source>
</evidence>
<dbReference type="InterPro" id="IPR012676">
    <property type="entry name" value="TGS-like"/>
</dbReference>
<protein>
    <submittedName>
        <fullName evidence="8">OBG-type G domain-containing protein</fullName>
    </submittedName>
</protein>
<dbReference type="InterPro" id="IPR027417">
    <property type="entry name" value="P-loop_NTPase"/>
</dbReference>
<evidence type="ECO:0000259" key="6">
    <source>
        <dbReference type="PROSITE" id="PS51710"/>
    </source>
</evidence>
<evidence type="ECO:0000256" key="1">
    <source>
        <dbReference type="ARBA" id="ARBA00001946"/>
    </source>
</evidence>
<dbReference type="GO" id="GO:0005524">
    <property type="term" value="F:ATP binding"/>
    <property type="evidence" value="ECO:0007669"/>
    <property type="project" value="UniProtKB-KW"/>
</dbReference>
<dbReference type="InterPro" id="IPR023192">
    <property type="entry name" value="TGS-like_dom_sf"/>
</dbReference>
<reference evidence="8" key="1">
    <citation type="submission" date="2016-06" db="UniProtKB">
        <authorList>
            <consortium name="WormBaseParasite"/>
        </authorList>
    </citation>
    <scope>IDENTIFICATION</scope>
</reference>
<dbReference type="Gene3D" id="1.10.150.300">
    <property type="entry name" value="TGS-like domain"/>
    <property type="match status" value="1"/>
</dbReference>
<keyword evidence="5" id="KW-0460">Magnesium</keyword>
<feature type="domain" description="TGS" evidence="7">
    <location>
        <begin position="159"/>
        <end position="228"/>
    </location>
</feature>
<dbReference type="InterPro" id="IPR012675">
    <property type="entry name" value="Beta-grasp_dom_sf"/>
</dbReference>
<dbReference type="Pfam" id="PF06071">
    <property type="entry name" value="YchF-GTPase_C"/>
    <property type="match status" value="1"/>
</dbReference>
<dbReference type="GO" id="GO:0005737">
    <property type="term" value="C:cytoplasm"/>
    <property type="evidence" value="ECO:0007669"/>
    <property type="project" value="TreeGrafter"/>
</dbReference>
<accession>A0A183AZ65</accession>
<dbReference type="FunFam" id="3.10.20.30:FF:000029">
    <property type="entry name" value="Obg-like ATPase 1"/>
    <property type="match status" value="1"/>
</dbReference>
<dbReference type="Gene3D" id="3.40.50.300">
    <property type="entry name" value="P-loop containing nucleotide triphosphate hydrolases"/>
    <property type="match status" value="1"/>
</dbReference>
<dbReference type="PROSITE" id="PS51880">
    <property type="entry name" value="TGS"/>
    <property type="match status" value="1"/>
</dbReference>
<dbReference type="InterPro" id="IPR004095">
    <property type="entry name" value="TGS"/>
</dbReference>
<sequence length="235" mass="26836">LEIIEDELRLKDLDYVLKEWDKLEKAVIRGGDKKQQPAFDCLTRVRDLLANEKRSVRFGEWNPCEIEILNEHLFITAKPVVYLINMSEKSFTKKKNKWLPKIKEWVDAHDPGATIIPLSVEMELKLSEMSPEEASEFTKEHNTSSVLPKIIRAGYQALQLQYFFTCGKDEVKAWTIQQKGTKAPQAAGRIHTDMERGFIMAEVMSYDDFKAEGSEAAVKVSDSVTLFGVVFLCMG</sequence>
<dbReference type="GO" id="GO:0046872">
    <property type="term" value="F:metal ion binding"/>
    <property type="evidence" value="ECO:0007669"/>
    <property type="project" value="UniProtKB-KW"/>
</dbReference>
<dbReference type="InterPro" id="IPR013029">
    <property type="entry name" value="YchF_C"/>
</dbReference>
<name>A0A183AZ65_9TREM</name>
<dbReference type="GO" id="GO:0016887">
    <property type="term" value="F:ATP hydrolysis activity"/>
    <property type="evidence" value="ECO:0007669"/>
    <property type="project" value="TreeGrafter"/>
</dbReference>
<evidence type="ECO:0000256" key="5">
    <source>
        <dbReference type="ARBA" id="ARBA00022842"/>
    </source>
</evidence>
<dbReference type="PANTHER" id="PTHR23305:SF11">
    <property type="entry name" value="OBG-LIKE ATPASE 1"/>
    <property type="match status" value="1"/>
</dbReference>
<evidence type="ECO:0000256" key="2">
    <source>
        <dbReference type="ARBA" id="ARBA00022723"/>
    </source>
</evidence>
<evidence type="ECO:0000259" key="7">
    <source>
        <dbReference type="PROSITE" id="PS51880"/>
    </source>
</evidence>
<comment type="cofactor">
    <cofactor evidence="1">
        <name>Mg(2+)</name>
        <dbReference type="ChEBI" id="CHEBI:18420"/>
    </cofactor>
</comment>
<keyword evidence="4" id="KW-0067">ATP-binding</keyword>
<dbReference type="AlphaFoldDB" id="A0A183AZ65"/>
<evidence type="ECO:0000313" key="8">
    <source>
        <dbReference type="WBParaSite" id="ECPE_0001228601-mRNA-1"/>
    </source>
</evidence>
<dbReference type="PROSITE" id="PS51710">
    <property type="entry name" value="G_OBG"/>
    <property type="match status" value="1"/>
</dbReference>
<organism evidence="8">
    <name type="scientific">Echinostoma caproni</name>
    <dbReference type="NCBI Taxonomy" id="27848"/>
    <lineage>
        <taxon>Eukaryota</taxon>
        <taxon>Metazoa</taxon>
        <taxon>Spiralia</taxon>
        <taxon>Lophotrochozoa</taxon>
        <taxon>Platyhelminthes</taxon>
        <taxon>Trematoda</taxon>
        <taxon>Digenea</taxon>
        <taxon>Plagiorchiida</taxon>
        <taxon>Echinostomata</taxon>
        <taxon>Echinostomatoidea</taxon>
        <taxon>Echinostomatidae</taxon>
        <taxon>Echinostoma</taxon>
    </lineage>
</organism>
<dbReference type="GO" id="GO:0005525">
    <property type="term" value="F:GTP binding"/>
    <property type="evidence" value="ECO:0007669"/>
    <property type="project" value="InterPro"/>
</dbReference>